<sequence length="893" mass="101995">MNFVLFIVITYKIVFVCSNNTSNKSSIRTVTENEALTENEENLVTTMETRNARRADFNRDPFMYSHPLDLELRYCPRPAACQPLKYNTCMGIKLPYSSTTLDLINLSSQEVVQEKLQLYQYLRYIPKCWAVIQPFLCALYMPKCENGKAYLASKEMCRIISGPCKILHRSGIFSDFMMKCSDSNLFPPRCKNDIHEVKFNLTGFCMEPLVKTEHSDWFYKEIEYCGLQCKDVLYTENEQQQIHKLVGYCVLICISLNTFTIVTFIIDWKTAKKYPALAIFYINFCFLICYCGWMIQFLGSETREDIVCKKDGTLRKSEPSANENLSCVVVFVMVYYFFVAGMVWFVIFAYSWYMSSLQALGKIQDRVDKKRAYFHLVAWSLPLILTITTMALGEIDGDYVLGICFVGFVNPAARAGLLLAPLAVTMVVAGYIITRGLILLIKVKIDSRDIISEHSSRKIRSNIVRMGVFTLFIIVFCIITFIYHGYVFMNSHIWDKSLHEFILCKLTSLSTDHSHCRKEVRPSVAMLQLQLLAIFGAGGAVASWVWCAATLHAWTRYVRRKFHCEVEEPIKFQKHKIIAQAFEKRKKFNEGRKISIECQPHSDPVGLHFDLNSAASNELSTTWAANLPRLVNRRGAVPNEVATYSVSSNSEMSYSLQHISIESRRNSGESQLSVQIAELKATRKINARRRHNRVRRKHEIISGSRTSRRYSKTSTKRNSSGSLDSHLGTQLLNMFSNNASMKNMPNLSKRRSANAGLDDQNLNNFLSNTKKLIIPGDKNLRRSRSEEENVSVTYSESKFNVVVNNHSNNHLDLSDQLIMKSLRQGLHIKELQSNSDTNDENESKNHKSEKSSYYSSDSDVESSDNDASCPELKQLLQNSVNSSIVARGTEQIK</sequence>
<organism evidence="15 16">
    <name type="scientific">Agrilus planipennis</name>
    <name type="common">Emerald ash borer</name>
    <name type="synonym">Agrilus marcopoli</name>
    <dbReference type="NCBI Taxonomy" id="224129"/>
    <lineage>
        <taxon>Eukaryota</taxon>
        <taxon>Metazoa</taxon>
        <taxon>Ecdysozoa</taxon>
        <taxon>Arthropoda</taxon>
        <taxon>Hexapoda</taxon>
        <taxon>Insecta</taxon>
        <taxon>Pterygota</taxon>
        <taxon>Neoptera</taxon>
        <taxon>Endopterygota</taxon>
        <taxon>Coleoptera</taxon>
        <taxon>Polyphaga</taxon>
        <taxon>Elateriformia</taxon>
        <taxon>Buprestoidea</taxon>
        <taxon>Buprestidae</taxon>
        <taxon>Agrilinae</taxon>
        <taxon>Agrilus</taxon>
    </lineage>
</organism>
<name>A0A7F5R7B8_AGRPL</name>
<dbReference type="Gene3D" id="1.10.2000.10">
    <property type="entry name" value="Frizzled cysteine-rich domain"/>
    <property type="match status" value="1"/>
</dbReference>
<evidence type="ECO:0000313" key="15">
    <source>
        <dbReference type="Proteomes" id="UP000192223"/>
    </source>
</evidence>
<dbReference type="OrthoDB" id="10064659at2759"/>
<evidence type="ECO:0000256" key="9">
    <source>
        <dbReference type="PROSITE-ProRule" id="PRU00090"/>
    </source>
</evidence>
<dbReference type="InterPro" id="IPR015526">
    <property type="entry name" value="Frizzled/SFRP"/>
</dbReference>
<feature type="domain" description="G-protein coupled receptors family 2 profile 2" evidence="14">
    <location>
        <begin position="240"/>
        <end position="511"/>
    </location>
</feature>
<feature type="region of interest" description="Disordered" evidence="10">
    <location>
        <begin position="700"/>
        <end position="726"/>
    </location>
</feature>
<dbReference type="GO" id="GO:0030425">
    <property type="term" value="C:dendrite"/>
    <property type="evidence" value="ECO:0007669"/>
    <property type="project" value="TreeGrafter"/>
</dbReference>
<comment type="subcellular location">
    <subcellularLocation>
        <location evidence="1">Membrane</location>
        <topology evidence="1">Multi-pass membrane protein</topology>
    </subcellularLocation>
</comment>
<feature type="signal peptide" evidence="12">
    <location>
        <begin position="1"/>
        <end position="18"/>
    </location>
</feature>
<dbReference type="Pfam" id="PF01534">
    <property type="entry name" value="Frizzled"/>
    <property type="match status" value="1"/>
</dbReference>
<keyword evidence="4 11" id="KW-0812">Transmembrane</keyword>
<reference evidence="16" key="1">
    <citation type="submission" date="2025-08" db="UniProtKB">
        <authorList>
            <consortium name="RefSeq"/>
        </authorList>
    </citation>
    <scope>IDENTIFICATION</scope>
    <source>
        <tissue evidence="16">Entire body</tissue>
    </source>
</reference>
<feature type="compositionally biased region" description="Basic and acidic residues" evidence="10">
    <location>
        <begin position="841"/>
        <end position="850"/>
    </location>
</feature>
<evidence type="ECO:0000256" key="5">
    <source>
        <dbReference type="ARBA" id="ARBA00022989"/>
    </source>
</evidence>
<dbReference type="GO" id="GO:0005113">
    <property type="term" value="F:patched binding"/>
    <property type="evidence" value="ECO:0007669"/>
    <property type="project" value="TreeGrafter"/>
</dbReference>
<dbReference type="Gene3D" id="1.20.1070.10">
    <property type="entry name" value="Rhodopsin 7-helix transmembrane proteins"/>
    <property type="match status" value="1"/>
</dbReference>
<dbReference type="InParanoid" id="A0A7F5R7B8"/>
<dbReference type="GO" id="GO:0005929">
    <property type="term" value="C:cilium"/>
    <property type="evidence" value="ECO:0007669"/>
    <property type="project" value="TreeGrafter"/>
</dbReference>
<dbReference type="GeneID" id="108732594"/>
<evidence type="ECO:0000256" key="8">
    <source>
        <dbReference type="ARBA" id="ARBA00023170"/>
    </source>
</evidence>
<dbReference type="AlphaFoldDB" id="A0A7F5R7B8"/>
<feature type="compositionally biased region" description="Basic residues" evidence="10">
    <location>
        <begin position="706"/>
        <end position="715"/>
    </location>
</feature>
<evidence type="ECO:0000256" key="4">
    <source>
        <dbReference type="ARBA" id="ARBA00022692"/>
    </source>
</evidence>
<dbReference type="PROSITE" id="PS50038">
    <property type="entry name" value="FZ"/>
    <property type="match status" value="1"/>
</dbReference>
<feature type="transmembrane region" description="Helical" evidence="11">
    <location>
        <begin position="328"/>
        <end position="353"/>
    </location>
</feature>
<evidence type="ECO:0000256" key="2">
    <source>
        <dbReference type="ARBA" id="ARBA00008077"/>
    </source>
</evidence>
<dbReference type="SMART" id="SM01330">
    <property type="entry name" value="Frizzled"/>
    <property type="match status" value="1"/>
</dbReference>
<feature type="region of interest" description="Disordered" evidence="10">
    <location>
        <begin position="830"/>
        <end position="893"/>
    </location>
</feature>
<evidence type="ECO:0000313" key="16">
    <source>
        <dbReference type="RefSeq" id="XP_025831873.1"/>
    </source>
</evidence>
<feature type="chain" id="PRO_5028842312" evidence="12">
    <location>
        <begin position="19"/>
        <end position="893"/>
    </location>
</feature>
<dbReference type="SMART" id="SM00063">
    <property type="entry name" value="FRI"/>
    <property type="match status" value="1"/>
</dbReference>
<comment type="caution">
    <text evidence="9">Lacks conserved residue(s) required for the propagation of feature annotation.</text>
</comment>
<keyword evidence="7" id="KW-1015">Disulfide bond</keyword>
<feature type="transmembrane region" description="Helical" evidence="11">
    <location>
        <begin position="245"/>
        <end position="266"/>
    </location>
</feature>
<feature type="transmembrane region" description="Helical" evidence="11">
    <location>
        <begin position="415"/>
        <end position="441"/>
    </location>
</feature>
<evidence type="ECO:0000256" key="1">
    <source>
        <dbReference type="ARBA" id="ARBA00004141"/>
    </source>
</evidence>
<dbReference type="CTD" id="6608"/>
<feature type="domain" description="FZ" evidence="13">
    <location>
        <begin position="76"/>
        <end position="208"/>
    </location>
</feature>
<dbReference type="SUPFAM" id="SSF63501">
    <property type="entry name" value="Frizzled cysteine-rich domain"/>
    <property type="match status" value="1"/>
</dbReference>
<evidence type="ECO:0000256" key="7">
    <source>
        <dbReference type="ARBA" id="ARBA00023157"/>
    </source>
</evidence>
<dbReference type="Proteomes" id="UP000192223">
    <property type="component" value="Unplaced"/>
</dbReference>
<evidence type="ECO:0000259" key="13">
    <source>
        <dbReference type="PROSITE" id="PS50038"/>
    </source>
</evidence>
<dbReference type="KEGG" id="apln:108732594"/>
<dbReference type="GO" id="GO:0007224">
    <property type="term" value="P:smoothened signaling pathway"/>
    <property type="evidence" value="ECO:0007669"/>
    <property type="project" value="TreeGrafter"/>
</dbReference>
<dbReference type="PANTHER" id="PTHR11309">
    <property type="entry name" value="FRIZZLED"/>
    <property type="match status" value="1"/>
</dbReference>
<dbReference type="PROSITE" id="PS50261">
    <property type="entry name" value="G_PROTEIN_RECEP_F2_4"/>
    <property type="match status" value="1"/>
</dbReference>
<evidence type="ECO:0000256" key="6">
    <source>
        <dbReference type="ARBA" id="ARBA00023136"/>
    </source>
</evidence>
<feature type="transmembrane region" description="Helical" evidence="11">
    <location>
        <begin position="462"/>
        <end position="486"/>
    </location>
</feature>
<keyword evidence="6 11" id="KW-0472">Membrane</keyword>
<keyword evidence="15" id="KW-1185">Reference proteome</keyword>
<evidence type="ECO:0000256" key="12">
    <source>
        <dbReference type="SAM" id="SignalP"/>
    </source>
</evidence>
<accession>A0A7F5R7B8</accession>
<keyword evidence="5 11" id="KW-1133">Transmembrane helix</keyword>
<feature type="compositionally biased region" description="Polar residues" evidence="10">
    <location>
        <begin position="875"/>
        <end position="884"/>
    </location>
</feature>
<keyword evidence="3" id="KW-0217">Developmental protein</keyword>
<evidence type="ECO:0000259" key="14">
    <source>
        <dbReference type="PROSITE" id="PS50261"/>
    </source>
</evidence>
<evidence type="ECO:0000256" key="10">
    <source>
        <dbReference type="SAM" id="MobiDB-lite"/>
    </source>
</evidence>
<comment type="similarity">
    <text evidence="2">Belongs to the G-protein coupled receptor Fz/Smo family.</text>
</comment>
<feature type="transmembrane region" description="Helical" evidence="11">
    <location>
        <begin position="373"/>
        <end position="395"/>
    </location>
</feature>
<evidence type="ECO:0000256" key="3">
    <source>
        <dbReference type="ARBA" id="ARBA00022473"/>
    </source>
</evidence>
<dbReference type="Pfam" id="PF01392">
    <property type="entry name" value="Fz"/>
    <property type="match status" value="1"/>
</dbReference>
<dbReference type="PRINTS" id="PR00489">
    <property type="entry name" value="FRIZZLED"/>
</dbReference>
<feature type="transmembrane region" description="Helical" evidence="11">
    <location>
        <begin position="278"/>
        <end position="295"/>
    </location>
</feature>
<dbReference type="InterPro" id="IPR017981">
    <property type="entry name" value="GPCR_2-like_7TM"/>
</dbReference>
<keyword evidence="8" id="KW-0675">Receptor</keyword>
<dbReference type="FunCoup" id="A0A7F5R7B8">
    <property type="interactions" value="474"/>
</dbReference>
<dbReference type="RefSeq" id="XP_025831873.1">
    <property type="nucleotide sequence ID" value="XM_025976088.1"/>
</dbReference>
<feature type="transmembrane region" description="Helical" evidence="11">
    <location>
        <begin position="531"/>
        <end position="554"/>
    </location>
</feature>
<dbReference type="InterPro" id="IPR000539">
    <property type="entry name" value="Frizzled/Smoothened_7TM"/>
</dbReference>
<dbReference type="GO" id="GO:0071679">
    <property type="term" value="P:commissural neuron axon guidance"/>
    <property type="evidence" value="ECO:0007669"/>
    <property type="project" value="TreeGrafter"/>
</dbReference>
<dbReference type="GO" id="GO:0005886">
    <property type="term" value="C:plasma membrane"/>
    <property type="evidence" value="ECO:0007669"/>
    <property type="project" value="TreeGrafter"/>
</dbReference>
<dbReference type="PANTHER" id="PTHR11309:SF35">
    <property type="entry name" value="PROTEIN SMOOTHENED"/>
    <property type="match status" value="1"/>
</dbReference>
<gene>
    <name evidence="16" type="primary">LOC108732594</name>
</gene>
<dbReference type="InterPro" id="IPR036790">
    <property type="entry name" value="Frizzled_dom_sf"/>
</dbReference>
<evidence type="ECO:0000256" key="11">
    <source>
        <dbReference type="SAM" id="Phobius"/>
    </source>
</evidence>
<dbReference type="GO" id="GO:0007417">
    <property type="term" value="P:central nervous system development"/>
    <property type="evidence" value="ECO:0007669"/>
    <property type="project" value="TreeGrafter"/>
</dbReference>
<proteinExistence type="inferred from homology"/>
<dbReference type="InterPro" id="IPR020067">
    <property type="entry name" value="Frizzled_dom"/>
</dbReference>
<keyword evidence="12" id="KW-0732">Signal</keyword>
<dbReference type="GO" id="GO:0007389">
    <property type="term" value="P:pattern specification process"/>
    <property type="evidence" value="ECO:0007669"/>
    <property type="project" value="TreeGrafter"/>
</dbReference>
<protein>
    <submittedName>
        <fullName evidence="16">Protein smoothened</fullName>
    </submittedName>
</protein>
<dbReference type="GO" id="GO:0004888">
    <property type="term" value="F:transmembrane signaling receptor activity"/>
    <property type="evidence" value="ECO:0007669"/>
    <property type="project" value="InterPro"/>
</dbReference>